<evidence type="ECO:0000313" key="2">
    <source>
        <dbReference type="EMBL" id="PPS96996.1"/>
    </source>
</evidence>
<dbReference type="Proteomes" id="UP001429100">
    <property type="component" value="Unassembled WGS sequence"/>
</dbReference>
<dbReference type="VEuPathDB" id="CryptoDB:CHUDEA1_510"/>
<protein>
    <submittedName>
        <fullName evidence="1">Uncharacterized protein</fullName>
    </submittedName>
</protein>
<reference evidence="2 3" key="3">
    <citation type="submission" date="2017-10" db="EMBL/GenBank/DDBJ databases">
        <title>Consistent, comparative and evidence-based genome annotation and re-annotation for the closely-related species, Cryptosporidium parvum, C. hominis and C. tyzzeri.</title>
        <authorList>
            <person name="Baptista R.P."/>
            <person name="Li Y."/>
            <person name="Sateriale A."/>
            <person name="Striepen B."/>
            <person name="Kissinger J.C."/>
        </authorList>
    </citation>
    <scope>NUCLEOTIDE SEQUENCE [LARGE SCALE GENOMIC DNA]</scope>
    <source>
        <strain evidence="2">30976</strain>
    </source>
</reference>
<gene>
    <name evidence="1" type="ORF">CHUDEA1_510</name>
    <name evidence="2" type="ORF">GY17_00001050</name>
</gene>
<dbReference type="EMBL" id="JTAI01000044">
    <property type="protein sequence ID" value="PPS96996.1"/>
    <property type="molecule type" value="Genomic_DNA"/>
</dbReference>
<evidence type="ECO:0000313" key="3">
    <source>
        <dbReference type="Proteomes" id="UP001429100"/>
    </source>
</evidence>
<sequence>MPSSSALSTKCCKIIDEYETKLNKELGNACREGAVGAPELKKYNNLRKGSLLGTNLVNSVIASESPFRRDSSLLWLSYDPSNERQNEINKMIKNEDGIAIPDMCDKYVLVDTYTSILASNRQQACYISLLSPLPQDTVVGIKFGDHLCQGRINDTMIEYISPSLPVGRQYARLYLNSVKMGVKFGNGNTMSEARSYLPFDVIVQEPKSRRLNIKKHKTSIPVGVMGPAPLPEVDIEDEVEELLIMHKPRGNASIISRRHALDKYFKGTHSKVVNAPRRETGDLNNLDPSFKAAVNRDFLRRLSNITLEPDCRRTINLLNEFISKLDPGATNNLIPFNVKLEYWKRVLSDGCQEIVDNYHSYITQESSNEKSVYIFTKTSPDSLEPYNVFMFSCIMDEENNNCLPLLRRFTCSPENCGDVRLWICIGDCYLAKNEVANNYRKIDLPCPIPPIMKSKKSAHIWSRAKNKSYTNSTFSSRKFGIGNFVSTRGVGGGLLGAAGVGAGGIGAGIGADEDLNAENENSSEKERCIQISNDVFLFFEMWPSKLLPNAGNTTESYSFVLCIKNHQYHSITGISKPVLNFILEKWLTKVPINS</sequence>
<dbReference type="VEuPathDB" id="CryptoDB:GY17_00001050"/>
<dbReference type="OrthoDB" id="340164at2759"/>
<accession>A0A0S4TA06</accession>
<organism evidence="1">
    <name type="scientific">Cryptosporidium hominis</name>
    <dbReference type="NCBI Taxonomy" id="237895"/>
    <lineage>
        <taxon>Eukaryota</taxon>
        <taxon>Sar</taxon>
        <taxon>Alveolata</taxon>
        <taxon>Apicomplexa</taxon>
        <taxon>Conoidasida</taxon>
        <taxon>Coccidia</taxon>
        <taxon>Eucoccidiorida</taxon>
        <taxon>Eimeriorina</taxon>
        <taxon>Cryptosporidiidae</taxon>
        <taxon>Cryptosporidium</taxon>
    </lineage>
</organism>
<dbReference type="EMBL" id="LN877947">
    <property type="protein sequence ID" value="CUV03992.1"/>
    <property type="molecule type" value="Genomic_DNA"/>
</dbReference>
<dbReference type="VEuPathDB" id="CryptoDB:Chro.10061"/>
<dbReference type="VEuPathDB" id="CryptoDB:ChTU502y2012_302g0255"/>
<keyword evidence="3" id="KW-1185">Reference proteome</keyword>
<reference evidence="1" key="2">
    <citation type="submission" date="2015-08" db="EMBL/GenBank/DDBJ databases">
        <authorList>
            <person name="Babu N.S."/>
            <person name="Beckwith C.J."/>
            <person name="Beseler K.G."/>
            <person name="Brison A."/>
            <person name="Carone J.V."/>
            <person name="Caskin T.P."/>
            <person name="Diamond M."/>
            <person name="Durham M.E."/>
            <person name="Foxe J.M."/>
            <person name="Go M."/>
            <person name="Henderson B.A."/>
            <person name="Jones I.B."/>
            <person name="McGettigan J.A."/>
            <person name="Micheletti S.J."/>
            <person name="Nasrallah M.E."/>
            <person name="Ortiz D."/>
            <person name="Piller C.R."/>
            <person name="Privatt S.R."/>
            <person name="Schneider S.L."/>
            <person name="Sharp S."/>
            <person name="Smith T.C."/>
            <person name="Stanton J.D."/>
            <person name="Ullery H.E."/>
            <person name="Wilson R.J."/>
            <person name="Serrano M.G."/>
            <person name="Buck G."/>
            <person name="Lee V."/>
            <person name="Wang Y."/>
            <person name="Carvalho R."/>
            <person name="Voegtly L."/>
            <person name="Shi R."/>
            <person name="Duckworth R."/>
            <person name="Johnson A."/>
            <person name="Loviza R."/>
            <person name="Walstead R."/>
            <person name="Shah Z."/>
            <person name="Kiflezghi M."/>
            <person name="Wade K."/>
            <person name="Ball S.L."/>
            <person name="Bradley K.W."/>
            <person name="Asai D.J."/>
            <person name="Bowman C.A."/>
            <person name="Russell D.A."/>
            <person name="Pope W.H."/>
            <person name="Jacobs-Sera D."/>
            <person name="Hendrix R.W."/>
            <person name="Hatfull G.F."/>
        </authorList>
    </citation>
    <scope>NUCLEOTIDE SEQUENCE [LARGE SCALE GENOMIC DNA]</scope>
</reference>
<dbReference type="Proteomes" id="UP000199752">
    <property type="component" value="Chromosome 1"/>
</dbReference>
<proteinExistence type="predicted"/>
<name>A0A0S4TA06_CRYHO</name>
<evidence type="ECO:0000313" key="1">
    <source>
        <dbReference type="EMBL" id="CUV03992.1"/>
    </source>
</evidence>
<reference evidence="2 3" key="1">
    <citation type="submission" date="2014-11" db="EMBL/GenBank/DDBJ databases">
        <title>Comparative genomic analysis of Cryptosporidium hominis reveals occurrence of genetic recombination in virulent subtypes.</title>
        <authorList>
            <person name="Guo Y."/>
            <person name="Tang K."/>
            <person name="Frace M."/>
            <person name="Li N."/>
            <person name="Roellig D.M."/>
            <person name="Sammons S."/>
            <person name="Knipe K."/>
            <person name="Rowe L."/>
            <person name="Feng Y."/>
            <person name="Xiao L."/>
        </authorList>
    </citation>
    <scope>NUCLEOTIDE SEQUENCE [LARGE SCALE GENOMIC DNA]</scope>
    <source>
        <strain evidence="2">30976</strain>
    </source>
</reference>
<dbReference type="AlphaFoldDB" id="A0A0S4TA06"/>